<keyword evidence="4" id="KW-1185">Reference proteome</keyword>
<protein>
    <submittedName>
        <fullName evidence="2">Uncharacterized protein</fullName>
    </submittedName>
</protein>
<evidence type="ECO:0000313" key="4">
    <source>
        <dbReference type="Proteomes" id="UP000663829"/>
    </source>
</evidence>
<dbReference type="Proteomes" id="UP000663829">
    <property type="component" value="Unassembled WGS sequence"/>
</dbReference>
<name>A0A815ZA09_9BILA</name>
<evidence type="ECO:0000256" key="1">
    <source>
        <dbReference type="SAM" id="MobiDB-lite"/>
    </source>
</evidence>
<evidence type="ECO:0000313" key="3">
    <source>
        <dbReference type="EMBL" id="CAF4447819.1"/>
    </source>
</evidence>
<evidence type="ECO:0000313" key="2">
    <source>
        <dbReference type="EMBL" id="CAF1580592.1"/>
    </source>
</evidence>
<organism evidence="2 4">
    <name type="scientific">Didymodactylos carnosus</name>
    <dbReference type="NCBI Taxonomy" id="1234261"/>
    <lineage>
        <taxon>Eukaryota</taxon>
        <taxon>Metazoa</taxon>
        <taxon>Spiralia</taxon>
        <taxon>Gnathifera</taxon>
        <taxon>Rotifera</taxon>
        <taxon>Eurotatoria</taxon>
        <taxon>Bdelloidea</taxon>
        <taxon>Philodinida</taxon>
        <taxon>Philodinidae</taxon>
        <taxon>Didymodactylos</taxon>
    </lineage>
</organism>
<feature type="non-terminal residue" evidence="2">
    <location>
        <position position="1"/>
    </location>
</feature>
<feature type="region of interest" description="Disordered" evidence="1">
    <location>
        <begin position="1"/>
        <end position="27"/>
    </location>
</feature>
<dbReference type="EMBL" id="CAJOBC010097479">
    <property type="protein sequence ID" value="CAF4447819.1"/>
    <property type="molecule type" value="Genomic_DNA"/>
</dbReference>
<feature type="compositionally biased region" description="Polar residues" evidence="1">
    <location>
        <begin position="9"/>
        <end position="18"/>
    </location>
</feature>
<dbReference type="Proteomes" id="UP000681722">
    <property type="component" value="Unassembled WGS sequence"/>
</dbReference>
<gene>
    <name evidence="2" type="ORF">GPM918_LOCUS41059</name>
    <name evidence="3" type="ORF">SRO942_LOCUS42064</name>
</gene>
<reference evidence="2" key="1">
    <citation type="submission" date="2021-02" db="EMBL/GenBank/DDBJ databases">
        <authorList>
            <person name="Nowell W R."/>
        </authorList>
    </citation>
    <scope>NUCLEOTIDE SEQUENCE</scope>
</reference>
<dbReference type="EMBL" id="CAJNOQ010031528">
    <property type="protein sequence ID" value="CAF1580592.1"/>
    <property type="molecule type" value="Genomic_DNA"/>
</dbReference>
<sequence>PDNCDELHQPNSQQPQEAESTKIEHLTRKRRIKLTSVAKAVIDQKQLKLSRLP</sequence>
<comment type="caution">
    <text evidence="2">The sequence shown here is derived from an EMBL/GenBank/DDBJ whole genome shotgun (WGS) entry which is preliminary data.</text>
</comment>
<accession>A0A815ZA09</accession>
<proteinExistence type="predicted"/>
<dbReference type="AlphaFoldDB" id="A0A815ZA09"/>